<accession>A0AAD5YTM0</accession>
<keyword evidence="6" id="KW-1185">Reference proteome</keyword>
<dbReference type="InterPro" id="IPR021109">
    <property type="entry name" value="Peptidase_aspartic_dom_sf"/>
</dbReference>
<protein>
    <recommendedName>
        <fullName evidence="4">Peptidase A1 domain-containing protein</fullName>
    </recommendedName>
</protein>
<reference evidence="5" key="1">
    <citation type="submission" date="2022-07" db="EMBL/GenBank/DDBJ databases">
        <title>Genome Sequence of Leucocoprinus birnbaumii.</title>
        <authorList>
            <person name="Buettner E."/>
        </authorList>
    </citation>
    <scope>NUCLEOTIDE SEQUENCE</scope>
    <source>
        <strain evidence="5">VT141</strain>
    </source>
</reference>
<keyword evidence="2" id="KW-1133">Transmembrane helix</keyword>
<gene>
    <name evidence="5" type="ORF">NP233_g8671</name>
</gene>
<dbReference type="GO" id="GO:0006508">
    <property type="term" value="P:proteolysis"/>
    <property type="evidence" value="ECO:0007669"/>
    <property type="project" value="InterPro"/>
</dbReference>
<dbReference type="InterPro" id="IPR034164">
    <property type="entry name" value="Pepsin-like_dom"/>
</dbReference>
<dbReference type="PRINTS" id="PR00792">
    <property type="entry name" value="PEPSIN"/>
</dbReference>
<name>A0AAD5YTM0_9AGAR</name>
<keyword evidence="2" id="KW-0812">Transmembrane</keyword>
<dbReference type="PROSITE" id="PS51767">
    <property type="entry name" value="PEPTIDASE_A1"/>
    <property type="match status" value="1"/>
</dbReference>
<evidence type="ECO:0000313" key="6">
    <source>
        <dbReference type="Proteomes" id="UP001213000"/>
    </source>
</evidence>
<feature type="transmembrane region" description="Helical" evidence="2">
    <location>
        <begin position="451"/>
        <end position="477"/>
    </location>
</feature>
<comment type="similarity">
    <text evidence="1">Belongs to the peptidase A1 family.</text>
</comment>
<feature type="domain" description="Peptidase A1" evidence="4">
    <location>
        <begin position="68"/>
        <end position="389"/>
    </location>
</feature>
<feature type="chain" id="PRO_5041971861" description="Peptidase A1 domain-containing protein" evidence="3">
    <location>
        <begin position="18"/>
        <end position="560"/>
    </location>
</feature>
<keyword evidence="2" id="KW-0472">Membrane</keyword>
<dbReference type="InterPro" id="IPR001461">
    <property type="entry name" value="Aspartic_peptidase_A1"/>
</dbReference>
<dbReference type="CDD" id="cd05471">
    <property type="entry name" value="pepsin_like"/>
    <property type="match status" value="1"/>
</dbReference>
<dbReference type="EMBL" id="JANIEX010000717">
    <property type="protein sequence ID" value="KAJ3563842.1"/>
    <property type="molecule type" value="Genomic_DNA"/>
</dbReference>
<evidence type="ECO:0000259" key="4">
    <source>
        <dbReference type="PROSITE" id="PS51767"/>
    </source>
</evidence>
<dbReference type="PANTHER" id="PTHR47966:SF51">
    <property type="entry name" value="BETA-SITE APP-CLEAVING ENZYME, ISOFORM A-RELATED"/>
    <property type="match status" value="1"/>
</dbReference>
<dbReference type="AlphaFoldDB" id="A0AAD5YTM0"/>
<dbReference type="Gene3D" id="2.40.70.10">
    <property type="entry name" value="Acid Proteases"/>
    <property type="match status" value="2"/>
</dbReference>
<dbReference type="Proteomes" id="UP001213000">
    <property type="component" value="Unassembled WGS sequence"/>
</dbReference>
<sequence length="560" mass="60633">MKVPLTLSLAFAALASAHKFTLKRIQKQEHPHDVLRRSPGTTSNNGEQIVTANQGTAFSLSTIQDLIYLVNITVGTQNYTVQLDTGSSDLWIKPPVSPLPGATTSNTVYNISYVLGWASGRLSYAPVEFIGLKIPNQAFIDVDQADNPVLGYGLDGIAGLGFTSLSNIDYQVNKSNSDTGRSLLYNLFALNPKEPNFLAFSLLRSTNPADEAEGSFSIGEYEPEFASVANTTRISTWPVHSPKRWTVLLDSLIIGSDIVVPTTQVTGAPSNKAVILMDSGASYTYAPKSITDAIYANISGAQFDQKSNQWLVPCGHEIDMAFQIGGQIFPLHPLDVTPATAGNNSTCVGSFVPTPLGSESQFDWLVGDNFLRSVYAVYDFGDYDSNGVMGNPFMQFLSIINPDEASADFHQIRGGQPNTNITYVGLNGTDNAASFFLSDNVSESIELISKFVPAMLGIIALNTLILLGILISGLCYWMKKRRLRRYDGIRTPRGTRGRMTPMALDTTTPSYVAGEQSSPVPATYQPVSMALTEDTFVPPSPAFHKFDGVAYPGDRPKSIA</sequence>
<evidence type="ECO:0000256" key="2">
    <source>
        <dbReference type="SAM" id="Phobius"/>
    </source>
</evidence>
<feature type="signal peptide" evidence="3">
    <location>
        <begin position="1"/>
        <end position="17"/>
    </location>
</feature>
<proteinExistence type="inferred from homology"/>
<dbReference type="InterPro" id="IPR033121">
    <property type="entry name" value="PEPTIDASE_A1"/>
</dbReference>
<keyword evidence="3" id="KW-0732">Signal</keyword>
<evidence type="ECO:0000256" key="3">
    <source>
        <dbReference type="SAM" id="SignalP"/>
    </source>
</evidence>
<dbReference type="Pfam" id="PF00026">
    <property type="entry name" value="Asp"/>
    <property type="match status" value="1"/>
</dbReference>
<organism evidence="5 6">
    <name type="scientific">Leucocoprinus birnbaumii</name>
    <dbReference type="NCBI Taxonomy" id="56174"/>
    <lineage>
        <taxon>Eukaryota</taxon>
        <taxon>Fungi</taxon>
        <taxon>Dikarya</taxon>
        <taxon>Basidiomycota</taxon>
        <taxon>Agaricomycotina</taxon>
        <taxon>Agaricomycetes</taxon>
        <taxon>Agaricomycetidae</taxon>
        <taxon>Agaricales</taxon>
        <taxon>Agaricineae</taxon>
        <taxon>Agaricaceae</taxon>
        <taxon>Leucocoprinus</taxon>
    </lineage>
</organism>
<dbReference type="PANTHER" id="PTHR47966">
    <property type="entry name" value="BETA-SITE APP-CLEAVING ENZYME, ISOFORM A-RELATED"/>
    <property type="match status" value="1"/>
</dbReference>
<evidence type="ECO:0000256" key="1">
    <source>
        <dbReference type="ARBA" id="ARBA00007447"/>
    </source>
</evidence>
<evidence type="ECO:0000313" key="5">
    <source>
        <dbReference type="EMBL" id="KAJ3563842.1"/>
    </source>
</evidence>
<dbReference type="GO" id="GO:0004190">
    <property type="term" value="F:aspartic-type endopeptidase activity"/>
    <property type="evidence" value="ECO:0007669"/>
    <property type="project" value="InterPro"/>
</dbReference>
<dbReference type="SUPFAM" id="SSF50630">
    <property type="entry name" value="Acid proteases"/>
    <property type="match status" value="1"/>
</dbReference>
<comment type="caution">
    <text evidence="5">The sequence shown here is derived from an EMBL/GenBank/DDBJ whole genome shotgun (WGS) entry which is preliminary data.</text>
</comment>